<dbReference type="InterPro" id="IPR014001">
    <property type="entry name" value="Helicase_ATP-bd"/>
</dbReference>
<dbReference type="InterPro" id="IPR049730">
    <property type="entry name" value="SNF2/RAD54-like_C"/>
</dbReference>
<dbReference type="EMBL" id="CACVKT020008130">
    <property type="protein sequence ID" value="CAC5413287.1"/>
    <property type="molecule type" value="Genomic_DNA"/>
</dbReference>
<dbReference type="Gene3D" id="3.40.50.300">
    <property type="entry name" value="P-loop containing nucleotide triphosphate hydrolases"/>
    <property type="match status" value="1"/>
</dbReference>
<evidence type="ECO:0000256" key="2">
    <source>
        <dbReference type="ARBA" id="ARBA00022737"/>
    </source>
</evidence>
<dbReference type="SUPFAM" id="SSF48371">
    <property type="entry name" value="ARM repeat"/>
    <property type="match status" value="1"/>
</dbReference>
<comment type="subcellular location">
    <subcellularLocation>
        <location evidence="1">Nucleus</location>
    </subcellularLocation>
</comment>
<dbReference type="FunFam" id="3.40.50.300:FF:000428">
    <property type="entry name" value="TATA-binding protein-associated factor 172"/>
    <property type="match status" value="1"/>
</dbReference>
<evidence type="ECO:0000256" key="4">
    <source>
        <dbReference type="ARBA" id="ARBA00022801"/>
    </source>
</evidence>
<dbReference type="PANTHER" id="PTHR36498:SF1">
    <property type="entry name" value="TATA-BINDING PROTEIN-ASSOCIATED FACTOR 172"/>
    <property type="match status" value="1"/>
</dbReference>
<evidence type="ECO:0000256" key="5">
    <source>
        <dbReference type="ARBA" id="ARBA00022806"/>
    </source>
</evidence>
<dbReference type="InterPro" id="IPR027417">
    <property type="entry name" value="P-loop_NTPase"/>
</dbReference>
<dbReference type="InterPro" id="IPR044078">
    <property type="entry name" value="Mot1_ATP-bd"/>
</dbReference>
<dbReference type="OrthoDB" id="10252227at2759"/>
<dbReference type="CDD" id="cd17999">
    <property type="entry name" value="DEXHc_Mot1"/>
    <property type="match status" value="1"/>
</dbReference>
<protein>
    <submittedName>
        <fullName evidence="12">BTAF1</fullName>
        <ecNumber evidence="12">3.6.4.-</ecNumber>
    </submittedName>
</protein>
<dbReference type="Proteomes" id="UP000507470">
    <property type="component" value="Unassembled WGS sequence"/>
</dbReference>
<dbReference type="GO" id="GO:0017025">
    <property type="term" value="F:TBP-class protein binding"/>
    <property type="evidence" value="ECO:0007669"/>
    <property type="project" value="InterPro"/>
</dbReference>
<keyword evidence="5" id="KW-0347">Helicase</keyword>
<feature type="domain" description="Helicase ATP-binding" evidence="10">
    <location>
        <begin position="1204"/>
        <end position="1379"/>
    </location>
</feature>
<dbReference type="Gene3D" id="1.25.10.10">
    <property type="entry name" value="Leucine-rich Repeat Variant"/>
    <property type="match status" value="2"/>
</dbReference>
<keyword evidence="2" id="KW-0677">Repeat</keyword>
<dbReference type="InterPro" id="IPR044972">
    <property type="entry name" value="Mot1"/>
</dbReference>
<dbReference type="InterPro" id="IPR011989">
    <property type="entry name" value="ARM-like"/>
</dbReference>
<gene>
    <name evidence="12" type="ORF">MCOR_46189</name>
</gene>
<dbReference type="GO" id="GO:0016887">
    <property type="term" value="F:ATP hydrolysis activity"/>
    <property type="evidence" value="ECO:0007669"/>
    <property type="project" value="InterPro"/>
</dbReference>
<dbReference type="SUPFAM" id="SSF52540">
    <property type="entry name" value="P-loop containing nucleoside triphosphate hydrolases"/>
    <property type="match status" value="2"/>
</dbReference>
<feature type="domain" description="Helicase C-terminal" evidence="11">
    <location>
        <begin position="1671"/>
        <end position="1826"/>
    </location>
</feature>
<dbReference type="Pfam" id="PF00176">
    <property type="entry name" value="SNF2-rel_dom"/>
    <property type="match status" value="1"/>
</dbReference>
<dbReference type="Gene3D" id="3.40.50.10810">
    <property type="entry name" value="Tandem AAA-ATPase domain"/>
    <property type="match status" value="1"/>
</dbReference>
<proteinExistence type="predicted"/>
<reference evidence="12 13" key="1">
    <citation type="submission" date="2020-06" db="EMBL/GenBank/DDBJ databases">
        <authorList>
            <person name="Li R."/>
            <person name="Bekaert M."/>
        </authorList>
    </citation>
    <scope>NUCLEOTIDE SEQUENCE [LARGE SCALE GENOMIC DNA]</scope>
    <source>
        <strain evidence="13">wild</strain>
    </source>
</reference>
<dbReference type="PROSITE" id="PS51192">
    <property type="entry name" value="HELICASE_ATP_BIND_1"/>
    <property type="match status" value="1"/>
</dbReference>
<evidence type="ECO:0000256" key="8">
    <source>
        <dbReference type="ARBA" id="ARBA00023242"/>
    </source>
</evidence>
<organism evidence="12 13">
    <name type="scientific">Mytilus coruscus</name>
    <name type="common">Sea mussel</name>
    <dbReference type="NCBI Taxonomy" id="42192"/>
    <lineage>
        <taxon>Eukaryota</taxon>
        <taxon>Metazoa</taxon>
        <taxon>Spiralia</taxon>
        <taxon>Lophotrochozoa</taxon>
        <taxon>Mollusca</taxon>
        <taxon>Bivalvia</taxon>
        <taxon>Autobranchia</taxon>
        <taxon>Pteriomorphia</taxon>
        <taxon>Mytilida</taxon>
        <taxon>Mytiloidea</taxon>
        <taxon>Mytilidae</taxon>
        <taxon>Mytilinae</taxon>
        <taxon>Mytilus</taxon>
    </lineage>
</organism>
<dbReference type="PROSITE" id="PS51194">
    <property type="entry name" value="HELICASE_CTER"/>
    <property type="match status" value="1"/>
</dbReference>
<sequence length="1890" mass="213149">MTTRLDRLFLLLDTGSTPLIRKSAAEQLGEVQKLHPYELNNLLAKVHGYLCSQSWETRIAAGQAVEAICRNVPKFEPKICIKQESSEPTTSEVTGKLLFSQFDLRKVLVHGTSLLSTEEKQFELGEEFSGLDDKEKLSRQRQMLNKKLGLDMAGSLKLGLDGDLFSDEDLKSGLSTSYDNTIKQEKTCVSEIIKQQLMDVTSGMSARERNRAKRRTKLLAKQRSRDVQRLAINNYLIARFRVFEDLCDLTSTKKSRSLAEGDTSSNGKLNVDIKEEKLIMENNADNTLNMEELTGINQFWLSDVSVLDCGSSSARILCSMFRCSNQILNAPEVEGVVMVLLQLLSQSQWEVRHGGLLGFKYLLAVRQDMTEILLPAILPSLFCGIQDISDDVRAVAAAALVPVANSLITLMPLQVPLIVSCLWETLLDLDDLTSSTNSVMTLLSTMLSHPQSSILNWLTTPLTELVPRLWPFLRHNISSVRKSALETFYTLLTVETPQHPTSAWLPFILSDALRHIYQRSLLEENSEVLSVVIKVWSKLLLKVPLEHLLSQATPWLGVWLSQCMQPSNIPFDPVYMLSAKHRVRPEGARNQMCQIPQQSPRIDNNKDYIAGMLTLNASVIERDTAVLKARMTSAKLLGLLCDFITRDVPDFPSGPEKPVDSIAKLFIFHLNNKSAVQRFVIGQVTYEWANASQNCTCPESVTSKLMECLCESLYYDEIAVSFTHMQSDCKDFISALKQQGVDLDVYYPPGNILTVEQASALTTSVYEEIKSNLRPKVHQTFEDRRKQLQKMVEQTTKELQTLTLRVQCSLSKAVVELNNLPEKMNPVVRPLMECMKKEENIDLQFEAAESLCHLIKKCLTRNPNPSVKVVKNLHGFLCCDPTFTPLVENPQADITDGVEVKCTKTSGILTLTKHQKATDVGRRWLRKTPSVKLDLGVSPELAEDKAEMQKQHQIQRRGGDVALSKMCRLFGDHLGTELPTLWETITSPLEKLEKDITEEIPTNIAQETVNSLQLIEAVGSSLDSSLTEQIKQKLSSILNGLKNSYTAIRHMSARSVGMMAQILTSHTLSFIMDKILPLMGDMEHEKHRQGACEALACVIDVMGMDLLPYIVLLVVPILGRMSDQNEAVRLMATHCFATLIRLMPLEAGVPDPPEMEARLTAEKEKQRQFLEQLMDSSKLESYKVAIPVDAELRKYQQDGVNWLAFLNKYSLHGILCDDMGLGKTLQSICILASDHFLRDQKYQSTKGPDCAPMPSIVVCPPTLIGHWVYEVNKFVDVKYLNPLMYAGPPGERTRLQKKVKKHNLIVASYDVVRNDIDFFGSINWNYCVLDEGHVIKNGKTKLSKAVKQLTCNHRLILSGTPIQNNVLDLWSLFDFLMPGFLGTEKQFQARYGKPILQSRDAKSTSKEQEAGALAMESLHRQVLPFILRRLKEDVLQDLPPKIIQDYYCDLSPLQVSQIQDYYCDLSPLQVSQLQDYYCDLSPLQVSQLQDYYCDLSPLQVSQIQDYYCDLRPLQVSQIQDYYCDLSPLQVSKIQDYYCDLIPLQVSQIQDYYCDLSPLQVQLYEDFAKSRAKQGLDDVVTQLGGEEDTQKQNPSIGHVFQALQYLKKVCNHPSLVLTPNHPKYKEITVQLKQQNSNLRDLQHTPKLMALRQLLNDCGIGVSSFSGTSGQAAMSEGPVVGQHRVLLFCQLKSMLEIVENDLLKTHMPSVTYLRLDGSVPANNRHNIVNRFNNDPSIDVLLLTTHVGGLGLNLTGADTVIFVEHDWNPMKDLQAMDRAHRIGQKKVVNVYRLITRGTLEEKIMGLQKFKMTIANTVISQENASLQSMGTDQLLDLFSLDEKNKGEKIAGSSQGDKWNKKESMQTVIESLGELWDESQYEKEYSLDNFMESLK</sequence>
<dbReference type="Pfam" id="PF00271">
    <property type="entry name" value="Helicase_C"/>
    <property type="match status" value="1"/>
</dbReference>
<keyword evidence="13" id="KW-1185">Reference proteome</keyword>
<evidence type="ECO:0000259" key="10">
    <source>
        <dbReference type="PROSITE" id="PS51192"/>
    </source>
</evidence>
<dbReference type="InterPro" id="IPR016024">
    <property type="entry name" value="ARM-type_fold"/>
</dbReference>
<dbReference type="Pfam" id="PF12054">
    <property type="entry name" value="DUF3535"/>
    <property type="match status" value="1"/>
</dbReference>
<accession>A0A6J8DYZ0</accession>
<dbReference type="SMART" id="SM00490">
    <property type="entry name" value="HELICc"/>
    <property type="match status" value="1"/>
</dbReference>
<keyword evidence="6" id="KW-0067">ATP-binding</keyword>
<evidence type="ECO:0000256" key="3">
    <source>
        <dbReference type="ARBA" id="ARBA00022741"/>
    </source>
</evidence>
<dbReference type="InterPro" id="IPR022707">
    <property type="entry name" value="Mot1_central_dom"/>
</dbReference>
<name>A0A6J8DYZ0_MYTCO</name>
<dbReference type="GO" id="GO:0005524">
    <property type="term" value="F:ATP binding"/>
    <property type="evidence" value="ECO:0007669"/>
    <property type="project" value="UniProtKB-KW"/>
</dbReference>
<dbReference type="InterPro" id="IPR000330">
    <property type="entry name" value="SNF2_N"/>
</dbReference>
<evidence type="ECO:0000256" key="1">
    <source>
        <dbReference type="ARBA" id="ARBA00004123"/>
    </source>
</evidence>
<keyword evidence="3" id="KW-0547">Nucleotide-binding</keyword>
<dbReference type="Pfam" id="PF25767">
    <property type="entry name" value="ARM_TBCD_2nd"/>
    <property type="match status" value="1"/>
</dbReference>
<dbReference type="GO" id="GO:0005634">
    <property type="term" value="C:nucleus"/>
    <property type="evidence" value="ECO:0007669"/>
    <property type="project" value="UniProtKB-SubCell"/>
</dbReference>
<evidence type="ECO:0000313" key="13">
    <source>
        <dbReference type="Proteomes" id="UP000507470"/>
    </source>
</evidence>
<feature type="coiled-coil region" evidence="9">
    <location>
        <begin position="778"/>
        <end position="805"/>
    </location>
</feature>
<evidence type="ECO:0000256" key="7">
    <source>
        <dbReference type="ARBA" id="ARBA00023125"/>
    </source>
</evidence>
<dbReference type="SMART" id="SM00487">
    <property type="entry name" value="DEXDc"/>
    <property type="match status" value="1"/>
</dbReference>
<evidence type="ECO:0000259" key="11">
    <source>
        <dbReference type="PROSITE" id="PS51194"/>
    </source>
</evidence>
<dbReference type="InterPro" id="IPR058033">
    <property type="entry name" value="ARM_TBCD_2nd"/>
</dbReference>
<dbReference type="InterPro" id="IPR038718">
    <property type="entry name" value="SNF2-like_sf"/>
</dbReference>
<dbReference type="GO" id="GO:0004386">
    <property type="term" value="F:helicase activity"/>
    <property type="evidence" value="ECO:0007669"/>
    <property type="project" value="UniProtKB-KW"/>
</dbReference>
<dbReference type="InterPro" id="IPR001650">
    <property type="entry name" value="Helicase_C-like"/>
</dbReference>
<evidence type="ECO:0000256" key="6">
    <source>
        <dbReference type="ARBA" id="ARBA00022840"/>
    </source>
</evidence>
<keyword evidence="4 12" id="KW-0378">Hydrolase</keyword>
<dbReference type="EC" id="3.6.4.-" evidence="12"/>
<dbReference type="PANTHER" id="PTHR36498">
    <property type="entry name" value="TATA-BINDING PROTEIN-ASSOCIATED FACTOR 172"/>
    <property type="match status" value="1"/>
</dbReference>
<dbReference type="CDD" id="cd18793">
    <property type="entry name" value="SF2_C_SNF"/>
    <property type="match status" value="1"/>
</dbReference>
<dbReference type="GO" id="GO:0003677">
    <property type="term" value="F:DNA binding"/>
    <property type="evidence" value="ECO:0007669"/>
    <property type="project" value="UniProtKB-KW"/>
</dbReference>
<evidence type="ECO:0000313" key="12">
    <source>
        <dbReference type="EMBL" id="CAC5413287.1"/>
    </source>
</evidence>
<keyword evidence="8" id="KW-0539">Nucleus</keyword>
<keyword evidence="7" id="KW-0238">DNA-binding</keyword>
<evidence type="ECO:0000256" key="9">
    <source>
        <dbReference type="SAM" id="Coils"/>
    </source>
</evidence>
<keyword evidence="9" id="KW-0175">Coiled coil</keyword>
<dbReference type="FunFam" id="3.40.50.10810:FF:000009">
    <property type="entry name" value="B-TFIID TATA-box-binding protein-associated factor 1"/>
    <property type="match status" value="1"/>
</dbReference>